<dbReference type="InterPro" id="IPR002656">
    <property type="entry name" value="Acyl_transf_3_dom"/>
</dbReference>
<evidence type="ECO:0000256" key="1">
    <source>
        <dbReference type="SAM" id="Phobius"/>
    </source>
</evidence>
<dbReference type="Pfam" id="PF01757">
    <property type="entry name" value="Acyl_transf_3"/>
    <property type="match status" value="1"/>
</dbReference>
<feature type="transmembrane region" description="Helical" evidence="1">
    <location>
        <begin position="7"/>
        <end position="24"/>
    </location>
</feature>
<feature type="transmembrane region" description="Helical" evidence="1">
    <location>
        <begin position="186"/>
        <end position="206"/>
    </location>
</feature>
<dbReference type="InterPro" id="IPR050879">
    <property type="entry name" value="Acyltransferase_3"/>
</dbReference>
<sequence length="350" mass="41132">MKNAHIELCRFIGAIIILCHHTYLFENRTYFVTGWLFVEFYFMLTGYFTAMHFFKTPYLGDNIYKDAFKYMLDKIYRILPYAWSGITLLFIYYIVSGHEGPVRHTFISLPTNLLLLMGSPLNKGLLDFNPPLWFIGQIIVFLPLIICVMIKFTNVYKYLLSWLLPFVLYLFNIEAMGHAIHWNSNIYLYARGLSALVLGTTLYFLVTYVESNYNHIIKRLQRNINNTFYLLFVVYIIMICRSKTDNLEIAIPLIIGTFCLLSITLFTTFNMNKHYQLYKIFSYIGKLSLPIYCLHMPVLYWIQFLIPHTTYSVKLLLAIMVSCLIAGLLVSLVNRITPIIKRKLFYLIVE</sequence>
<name>A0A942WPU5_VEIPA</name>
<dbReference type="Proteomes" id="UP000778864">
    <property type="component" value="Unassembled WGS sequence"/>
</dbReference>
<gene>
    <name evidence="3" type="ORF">KHZ90_05665</name>
</gene>
<organism evidence="3 4">
    <name type="scientific">Veillonella parvula</name>
    <name type="common">Staphylococcus parvulus</name>
    <dbReference type="NCBI Taxonomy" id="29466"/>
    <lineage>
        <taxon>Bacteria</taxon>
        <taxon>Bacillati</taxon>
        <taxon>Bacillota</taxon>
        <taxon>Negativicutes</taxon>
        <taxon>Veillonellales</taxon>
        <taxon>Veillonellaceae</taxon>
        <taxon>Veillonella</taxon>
    </lineage>
</organism>
<keyword evidence="1" id="KW-0472">Membrane</keyword>
<keyword evidence="3" id="KW-0012">Acyltransferase</keyword>
<feature type="transmembrane region" description="Helical" evidence="1">
    <location>
        <begin position="132"/>
        <end position="152"/>
    </location>
</feature>
<feature type="transmembrane region" description="Helical" evidence="1">
    <location>
        <begin position="250"/>
        <end position="271"/>
    </location>
</feature>
<keyword evidence="1" id="KW-0812">Transmembrane</keyword>
<feature type="transmembrane region" description="Helical" evidence="1">
    <location>
        <begin position="30"/>
        <end position="54"/>
    </location>
</feature>
<accession>A0A942WPU5</accession>
<evidence type="ECO:0000313" key="3">
    <source>
        <dbReference type="EMBL" id="MBS4893248.1"/>
    </source>
</evidence>
<dbReference type="RefSeq" id="WP_021148821.1">
    <property type="nucleotide sequence ID" value="NZ_AP031417.1"/>
</dbReference>
<evidence type="ECO:0000259" key="2">
    <source>
        <dbReference type="Pfam" id="PF01757"/>
    </source>
</evidence>
<feature type="domain" description="Acyltransferase 3" evidence="2">
    <location>
        <begin position="5"/>
        <end position="331"/>
    </location>
</feature>
<keyword evidence="1" id="KW-1133">Transmembrane helix</keyword>
<keyword evidence="3" id="KW-0808">Transferase</keyword>
<dbReference type="GO" id="GO:0016747">
    <property type="term" value="F:acyltransferase activity, transferring groups other than amino-acyl groups"/>
    <property type="evidence" value="ECO:0007669"/>
    <property type="project" value="InterPro"/>
</dbReference>
<feature type="transmembrane region" description="Helical" evidence="1">
    <location>
        <begin position="227"/>
        <end position="244"/>
    </location>
</feature>
<feature type="transmembrane region" description="Helical" evidence="1">
    <location>
        <begin position="315"/>
        <end position="333"/>
    </location>
</feature>
<feature type="transmembrane region" description="Helical" evidence="1">
    <location>
        <begin position="283"/>
        <end position="303"/>
    </location>
</feature>
<feature type="transmembrane region" description="Helical" evidence="1">
    <location>
        <begin position="75"/>
        <end position="95"/>
    </location>
</feature>
<feature type="transmembrane region" description="Helical" evidence="1">
    <location>
        <begin position="159"/>
        <end position="180"/>
    </location>
</feature>
<dbReference type="PANTHER" id="PTHR23028">
    <property type="entry name" value="ACETYLTRANSFERASE"/>
    <property type="match status" value="1"/>
</dbReference>
<proteinExistence type="predicted"/>
<protein>
    <submittedName>
        <fullName evidence="3">Acyltransferase</fullName>
    </submittedName>
</protein>
<dbReference type="AlphaFoldDB" id="A0A942WPU5"/>
<dbReference type="EMBL" id="JAGZMU010000003">
    <property type="protein sequence ID" value="MBS4893248.1"/>
    <property type="molecule type" value="Genomic_DNA"/>
</dbReference>
<comment type="caution">
    <text evidence="3">The sequence shown here is derived from an EMBL/GenBank/DDBJ whole genome shotgun (WGS) entry which is preliminary data.</text>
</comment>
<reference evidence="3" key="1">
    <citation type="submission" date="2021-02" db="EMBL/GenBank/DDBJ databases">
        <title>Infant gut strain persistence is associated with maternal origin, phylogeny, and functional potential including surface adhesion and iron acquisition.</title>
        <authorList>
            <person name="Lou Y.C."/>
        </authorList>
    </citation>
    <scope>NUCLEOTIDE SEQUENCE</scope>
    <source>
        <strain evidence="3">L3_108_031G1_dasL3_108_031G1_concoct_20</strain>
    </source>
</reference>
<evidence type="ECO:0000313" key="4">
    <source>
        <dbReference type="Proteomes" id="UP000778864"/>
    </source>
</evidence>